<keyword evidence="1" id="KW-0732">Signal</keyword>
<gene>
    <name evidence="3" type="ORF">ALC60_08268</name>
</gene>
<evidence type="ECO:0000313" key="3">
    <source>
        <dbReference type="EMBL" id="KYQ52605.1"/>
    </source>
</evidence>
<evidence type="ECO:0000313" key="4">
    <source>
        <dbReference type="Proteomes" id="UP000075809"/>
    </source>
</evidence>
<sequence length="171" mass="19693">MAFSQLLLCSGFIFINILAYEHDLTVNDQIINLPNHIIPTYYNIVLSQNLNNMEIISYFDGICHIDITIHNVTQDIGFHAQAPSLFIDAHKIVLANTSKPDGFNILHTEFNYTYDHTNHIFNLHFLDMIHPGNYTLTLTFITYVHHDITHLRNDVQGLFSTTYINEDGNKT</sequence>
<dbReference type="Proteomes" id="UP000075809">
    <property type="component" value="Unassembled WGS sequence"/>
</dbReference>
<dbReference type="SUPFAM" id="SSF63737">
    <property type="entry name" value="Leukotriene A4 hydrolase N-terminal domain"/>
    <property type="match status" value="1"/>
</dbReference>
<feature type="chain" id="PRO_5007591513" description="Aminopeptidase N-like N-terminal domain-containing protein" evidence="1">
    <location>
        <begin position="20"/>
        <end position="171"/>
    </location>
</feature>
<proteinExistence type="predicted"/>
<dbReference type="InterPro" id="IPR042097">
    <property type="entry name" value="Aminopeptidase_N-like_N_sf"/>
</dbReference>
<dbReference type="AlphaFoldDB" id="A0A151WY36"/>
<evidence type="ECO:0000256" key="1">
    <source>
        <dbReference type="SAM" id="SignalP"/>
    </source>
</evidence>
<dbReference type="STRING" id="64791.A0A151WY36"/>
<protein>
    <recommendedName>
        <fullName evidence="2">Aminopeptidase N-like N-terminal domain-containing protein</fullName>
    </recommendedName>
</protein>
<feature type="domain" description="Aminopeptidase N-like N-terminal" evidence="2">
    <location>
        <begin position="39"/>
        <end position="169"/>
    </location>
</feature>
<dbReference type="Gene3D" id="2.60.40.1730">
    <property type="entry name" value="tricorn interacting facor f3 domain"/>
    <property type="match status" value="1"/>
</dbReference>
<keyword evidence="4" id="KW-1185">Reference proteome</keyword>
<dbReference type="InterPro" id="IPR045357">
    <property type="entry name" value="Aminopeptidase_N-like_N"/>
</dbReference>
<accession>A0A151WY36</accession>
<organism evidence="3 4">
    <name type="scientific">Mycetomoellerius zeteki</name>
    <dbReference type="NCBI Taxonomy" id="64791"/>
    <lineage>
        <taxon>Eukaryota</taxon>
        <taxon>Metazoa</taxon>
        <taxon>Ecdysozoa</taxon>
        <taxon>Arthropoda</taxon>
        <taxon>Hexapoda</taxon>
        <taxon>Insecta</taxon>
        <taxon>Pterygota</taxon>
        <taxon>Neoptera</taxon>
        <taxon>Endopterygota</taxon>
        <taxon>Hymenoptera</taxon>
        <taxon>Apocrita</taxon>
        <taxon>Aculeata</taxon>
        <taxon>Formicoidea</taxon>
        <taxon>Formicidae</taxon>
        <taxon>Myrmicinae</taxon>
        <taxon>Mycetomoellerius</taxon>
    </lineage>
</organism>
<evidence type="ECO:0000259" key="2">
    <source>
        <dbReference type="Pfam" id="PF17900"/>
    </source>
</evidence>
<reference evidence="3 4" key="1">
    <citation type="submission" date="2015-09" db="EMBL/GenBank/DDBJ databases">
        <title>Trachymyrmex zeteki WGS genome.</title>
        <authorList>
            <person name="Nygaard S."/>
            <person name="Hu H."/>
            <person name="Boomsma J."/>
            <person name="Zhang G."/>
        </authorList>
    </citation>
    <scope>NUCLEOTIDE SEQUENCE [LARGE SCALE GENOMIC DNA]</scope>
    <source>
        <strain evidence="3">Tzet28-1</strain>
        <tissue evidence="3">Whole body</tissue>
    </source>
</reference>
<feature type="signal peptide" evidence="1">
    <location>
        <begin position="1"/>
        <end position="19"/>
    </location>
</feature>
<dbReference type="EMBL" id="KQ982663">
    <property type="protein sequence ID" value="KYQ52605.1"/>
    <property type="molecule type" value="Genomic_DNA"/>
</dbReference>
<dbReference type="Pfam" id="PF17900">
    <property type="entry name" value="Peptidase_M1_N"/>
    <property type="match status" value="1"/>
</dbReference>
<name>A0A151WY36_9HYME</name>